<sequence length="160" mass="17897">MLTVVVIIAVDIRCEGRNGKRTRYHTGRRWDPSPNDKTLSLTPQSQLVLGVRNASISLAPCVSTRGQNGGEFQTETLRDDAIGEGFVGPFLNRSLLATWEARSLFPWENLRVLFRTSHYLLLARHQGIQSTEPRSGHVLVQGSQAAQEPPRKDLKQLTTH</sequence>
<evidence type="ECO:0000313" key="3">
    <source>
        <dbReference type="Proteomes" id="UP000499080"/>
    </source>
</evidence>
<accession>A0A4Y2LEX5</accession>
<reference evidence="2 3" key="1">
    <citation type="journal article" date="2019" name="Sci. Rep.">
        <title>Orb-weaving spider Araneus ventricosus genome elucidates the spidroin gene catalogue.</title>
        <authorList>
            <person name="Kono N."/>
            <person name="Nakamura H."/>
            <person name="Ohtoshi R."/>
            <person name="Moran D.A.P."/>
            <person name="Shinohara A."/>
            <person name="Yoshida Y."/>
            <person name="Fujiwara M."/>
            <person name="Mori M."/>
            <person name="Tomita M."/>
            <person name="Arakawa K."/>
        </authorList>
    </citation>
    <scope>NUCLEOTIDE SEQUENCE [LARGE SCALE GENOMIC DNA]</scope>
</reference>
<dbReference type="AlphaFoldDB" id="A0A4Y2LEX5"/>
<dbReference type="Proteomes" id="UP000499080">
    <property type="component" value="Unassembled WGS sequence"/>
</dbReference>
<keyword evidence="3" id="KW-1185">Reference proteome</keyword>
<dbReference type="EMBL" id="BGPR01005652">
    <property type="protein sequence ID" value="GBN12146.1"/>
    <property type="molecule type" value="Genomic_DNA"/>
</dbReference>
<evidence type="ECO:0000256" key="1">
    <source>
        <dbReference type="SAM" id="MobiDB-lite"/>
    </source>
</evidence>
<name>A0A4Y2LEX5_ARAVE</name>
<feature type="compositionally biased region" description="Basic and acidic residues" evidence="1">
    <location>
        <begin position="149"/>
        <end position="160"/>
    </location>
</feature>
<organism evidence="2 3">
    <name type="scientific">Araneus ventricosus</name>
    <name type="common">Orbweaver spider</name>
    <name type="synonym">Epeira ventricosa</name>
    <dbReference type="NCBI Taxonomy" id="182803"/>
    <lineage>
        <taxon>Eukaryota</taxon>
        <taxon>Metazoa</taxon>
        <taxon>Ecdysozoa</taxon>
        <taxon>Arthropoda</taxon>
        <taxon>Chelicerata</taxon>
        <taxon>Arachnida</taxon>
        <taxon>Araneae</taxon>
        <taxon>Araneomorphae</taxon>
        <taxon>Entelegynae</taxon>
        <taxon>Araneoidea</taxon>
        <taxon>Araneidae</taxon>
        <taxon>Araneus</taxon>
    </lineage>
</organism>
<protein>
    <submittedName>
        <fullName evidence="2">Uncharacterized protein</fullName>
    </submittedName>
</protein>
<gene>
    <name evidence="2" type="ORF">AVEN_238457_1</name>
</gene>
<feature type="region of interest" description="Disordered" evidence="1">
    <location>
        <begin position="132"/>
        <end position="160"/>
    </location>
</feature>
<comment type="caution">
    <text evidence="2">The sequence shown here is derived from an EMBL/GenBank/DDBJ whole genome shotgun (WGS) entry which is preliminary data.</text>
</comment>
<evidence type="ECO:0000313" key="2">
    <source>
        <dbReference type="EMBL" id="GBN12146.1"/>
    </source>
</evidence>
<proteinExistence type="predicted"/>